<evidence type="ECO:0000313" key="3">
    <source>
        <dbReference type="EMBL" id="MFD2919622.1"/>
    </source>
</evidence>
<name>A0ABW6A676_9BACT</name>
<dbReference type="Pfam" id="PF14905">
    <property type="entry name" value="OMP_b-brl_3"/>
    <property type="match status" value="1"/>
</dbReference>
<sequence>MRKVFYSLVLSVICLLGVKAGFAQKGQISGSLTDSSGKSPVAYATITVFTAQDTSIVTYRMSDETGKFKVPGLPVNKALRAVITATGFDVWRHEFTLTAENNQLEIPAIKMLPNVQELEEVLVVSERPPVVVRKDTIEFNAAAFKTLPTALVEDLLKKFPGVDVDKEGNITVNGRKVNKMLVEGKEFFGTDPKIASKNLPANLIDKVQVVDDKEELQRNPDLSAGEVGQVINLKLKKSIKQGWFGKLYAGAGTDERYEAGGIVNMFRDTLQVSALGYTNNLNRSGFGYQDVMNIGGFNRNNINSMMVSSTGGFALNDISFGGLGQGLQRTSGGGINANTLLGKKTTLSLQYFYGQNNGVVQQKTLRQQFFSDTTLYSDRVNDAETNDYSHRISAYLKTKLDSTSTLEYRPSFSFVKKDANSTDSSMTTSNFDPLINKSINEQRQRSKGFSMQQELSYSKQFKKKGRSFYATLNFNLNNNKADQYNDVENQFYKTNSSTLLQQLRNQDQHSWNGRLYVNYNEPLTKSLSLRLTQTLELFHDKDNIASFEYDHATGEYIIPDEAFTNGLERDGLRNSTFAGVSYKYKKWTITPGATWRYLQIDNEFKKDPSLKQSFSFIMPAISVRWDKWNFNYNVFVNEPQITDLQPTVNNTNPLFISMGNPALKPTKSHSLSVNAYSYDAKNSINYNLYLNGNISEDAVIRQRTINENGVQVSSPVNTDGVWRGQMSASMRKQYKYGSKWKISAGPSIYATYNQSLVLLNQNRSTTRNFMFNPGVNASINWDDKIELNPRYGPAWSKASYEDNIYPGLELWRHTAATDLIVRMPKKIVWETSLDYNYNPQVAAGLQKNIYRWNAAVNFLFLKQDKGQLKLSVFDILNQNNTVYRNIAENFITDTEILSLRRYFLLTFTYNIRNFAGKVGGRDRFLMF</sequence>
<evidence type="ECO:0000259" key="2">
    <source>
        <dbReference type="Pfam" id="PF14905"/>
    </source>
</evidence>
<comment type="caution">
    <text evidence="3">The sequence shown here is derived from an EMBL/GenBank/DDBJ whole genome shotgun (WGS) entry which is preliminary data.</text>
</comment>
<dbReference type="InterPro" id="IPR041700">
    <property type="entry name" value="OMP_b-brl_3"/>
</dbReference>
<evidence type="ECO:0000256" key="1">
    <source>
        <dbReference type="SAM" id="SignalP"/>
    </source>
</evidence>
<protein>
    <submittedName>
        <fullName evidence="3">Outer membrane beta-barrel protein</fullName>
    </submittedName>
</protein>
<evidence type="ECO:0000313" key="4">
    <source>
        <dbReference type="Proteomes" id="UP001597511"/>
    </source>
</evidence>
<dbReference type="RefSeq" id="WP_386096991.1">
    <property type="nucleotide sequence ID" value="NZ_JBHUOZ010000001.1"/>
</dbReference>
<dbReference type="Proteomes" id="UP001597511">
    <property type="component" value="Unassembled WGS sequence"/>
</dbReference>
<organism evidence="3 4">
    <name type="scientific">Terrimonas rubra</name>
    <dbReference type="NCBI Taxonomy" id="1035890"/>
    <lineage>
        <taxon>Bacteria</taxon>
        <taxon>Pseudomonadati</taxon>
        <taxon>Bacteroidota</taxon>
        <taxon>Chitinophagia</taxon>
        <taxon>Chitinophagales</taxon>
        <taxon>Chitinophagaceae</taxon>
        <taxon>Terrimonas</taxon>
    </lineage>
</organism>
<dbReference type="EMBL" id="JBHUOZ010000001">
    <property type="protein sequence ID" value="MFD2919622.1"/>
    <property type="molecule type" value="Genomic_DNA"/>
</dbReference>
<dbReference type="SUPFAM" id="SSF49464">
    <property type="entry name" value="Carboxypeptidase regulatory domain-like"/>
    <property type="match status" value="1"/>
</dbReference>
<dbReference type="Pfam" id="PF13620">
    <property type="entry name" value="CarboxypepD_reg"/>
    <property type="match status" value="1"/>
</dbReference>
<keyword evidence="1" id="KW-0732">Signal</keyword>
<feature type="signal peptide" evidence="1">
    <location>
        <begin position="1"/>
        <end position="25"/>
    </location>
</feature>
<feature type="domain" description="Outer membrane protein beta-barrel" evidence="2">
    <location>
        <begin position="459"/>
        <end position="787"/>
    </location>
</feature>
<feature type="chain" id="PRO_5047031043" evidence="1">
    <location>
        <begin position="26"/>
        <end position="927"/>
    </location>
</feature>
<accession>A0ABW6A676</accession>
<reference evidence="4" key="1">
    <citation type="journal article" date="2019" name="Int. J. Syst. Evol. Microbiol.">
        <title>The Global Catalogue of Microorganisms (GCM) 10K type strain sequencing project: providing services to taxonomists for standard genome sequencing and annotation.</title>
        <authorList>
            <consortium name="The Broad Institute Genomics Platform"/>
            <consortium name="The Broad Institute Genome Sequencing Center for Infectious Disease"/>
            <person name="Wu L."/>
            <person name="Ma J."/>
        </authorList>
    </citation>
    <scope>NUCLEOTIDE SEQUENCE [LARGE SCALE GENOMIC DNA]</scope>
    <source>
        <strain evidence="4">KCTC 23299</strain>
    </source>
</reference>
<dbReference type="SUPFAM" id="SSF56935">
    <property type="entry name" value="Porins"/>
    <property type="match status" value="1"/>
</dbReference>
<keyword evidence="4" id="KW-1185">Reference proteome</keyword>
<proteinExistence type="predicted"/>
<gene>
    <name evidence="3" type="ORF">ACFS6H_07895</name>
</gene>
<dbReference type="InterPro" id="IPR008969">
    <property type="entry name" value="CarboxyPept-like_regulatory"/>
</dbReference>